<keyword evidence="5 8" id="KW-1133">Transmembrane helix</keyword>
<sequence length="717" mass="78197">MWTPSVAVFASLALLPSVLATDILKTSGVSNCNNGSSQIKVNKLDISFDRSTNNINFDASGTSEQKQYVTAHLVVQAYGIQVYEKEFDPCSPDTRVDQLCPVPAGTFSANGSQEIPSSYTSLIPSIAYSLPDLDGDAQLTLKNKGGQQIACVQSGVTNGKSVEVPAVSYVAAAVAAAALGVSLVGAAAAGGHPGASSSSPGFSEVVWWFQGLAMNGMHSVPYPSIYRSFAKNFAFSTGLVSWGGLQRSIDSFRSHTGGNLTNENYNDLKNTTLVFSDGSTAQTTTNIGKRALLFLRDVSTKINGTDDSSSGSDSDSTSHLVKGIQGYVEQLTIPETNTFMTVLLIFAIVIGAIVVGILLFKVILEAWALFGKFPKALATFRKEYWRVMAQTITSLILLLYGVWTLYCIFQFTHGDSWAAKLLAALTLASFTLLLAFYTWKIWSVVHKLKKLEGNADALYENKETWKKYKLFYENYKRGYWWLFVPAIVYMFAKGCVLAAGEGHGMFQTVGQLIIESLMLILLLWSRPYNRKSGNWINIIIQIVRVASVICILVFVEELGIAQTTKTITGVVLIAVQSGLTAILALLIFINSIITCCKENPHRKRRKAAEKQIHEDIEGDAFLMEPNPYTSSPSRGTGKVSDPAQGYEPMRANAYSRFGPIRDDSQETLVKGAAGMGYTGYRSLSHGQDSITEGGSPPPPFSRTPRLPDLAFEQYRHK</sequence>
<keyword evidence="12" id="KW-1185">Reference proteome</keyword>
<feature type="region of interest" description="Disordered" evidence="7">
    <location>
        <begin position="623"/>
        <end position="644"/>
    </location>
</feature>
<feature type="transmembrane region" description="Helical" evidence="8">
    <location>
        <begin position="339"/>
        <end position="364"/>
    </location>
</feature>
<dbReference type="GeneID" id="27359295"/>
<dbReference type="Pfam" id="PF14558">
    <property type="entry name" value="TRP_N"/>
    <property type="match status" value="1"/>
</dbReference>
<evidence type="ECO:0000256" key="2">
    <source>
        <dbReference type="ARBA" id="ARBA00010642"/>
    </source>
</evidence>
<feature type="chain" id="PRO_5002240870" description="ML-like domain-containing protein" evidence="9">
    <location>
        <begin position="21"/>
        <end position="717"/>
    </location>
</feature>
<evidence type="ECO:0000256" key="6">
    <source>
        <dbReference type="ARBA" id="ARBA00023136"/>
    </source>
</evidence>
<feature type="transmembrane region" description="Helical" evidence="8">
    <location>
        <begin position="479"/>
        <end position="499"/>
    </location>
</feature>
<comment type="subcellular location">
    <subcellularLocation>
        <location evidence="1">Membrane</location>
        <topology evidence="1">Multi-pass membrane protein</topology>
    </subcellularLocation>
</comment>
<dbReference type="AlphaFoldDB" id="A0A0D2E1L0"/>
<gene>
    <name evidence="11" type="ORF">PV06_07221</name>
</gene>
<keyword evidence="3 8" id="KW-0812">Transmembrane</keyword>
<evidence type="ECO:0000256" key="5">
    <source>
        <dbReference type="ARBA" id="ARBA00022989"/>
    </source>
</evidence>
<proteinExistence type="inferred from homology"/>
<feature type="domain" description="ML-like" evidence="10">
    <location>
        <begin position="22"/>
        <end position="163"/>
    </location>
</feature>
<feature type="transmembrane region" description="Helical" evidence="8">
    <location>
        <begin position="536"/>
        <end position="555"/>
    </location>
</feature>
<dbReference type="InterPro" id="IPR010308">
    <property type="entry name" value="TRP_C"/>
</dbReference>
<dbReference type="Pfam" id="PF06011">
    <property type="entry name" value="TRP"/>
    <property type="match status" value="1"/>
</dbReference>
<dbReference type="PANTHER" id="PTHR31145:SF5">
    <property type="entry name" value="DUF907 DOMAIN PROTEIN (AFU_ORTHOLOGUE AFUA_2G06100)"/>
    <property type="match status" value="1"/>
</dbReference>
<dbReference type="InterPro" id="IPR032800">
    <property type="entry name" value="TRP_N"/>
</dbReference>
<dbReference type="HOGENOM" id="CLU_013753_0_0_1"/>
<evidence type="ECO:0000313" key="12">
    <source>
        <dbReference type="Proteomes" id="UP000053342"/>
    </source>
</evidence>
<feature type="transmembrane region" description="Helical" evidence="8">
    <location>
        <begin position="417"/>
        <end position="439"/>
    </location>
</feature>
<evidence type="ECO:0000313" key="11">
    <source>
        <dbReference type="EMBL" id="KIW41689.1"/>
    </source>
</evidence>
<evidence type="ECO:0000256" key="1">
    <source>
        <dbReference type="ARBA" id="ARBA00004141"/>
    </source>
</evidence>
<accession>A0A0D2E1L0</accession>
<dbReference type="STRING" id="215243.A0A0D2E1L0"/>
<dbReference type="OrthoDB" id="2115177at2759"/>
<evidence type="ECO:0000259" key="10">
    <source>
        <dbReference type="SMART" id="SM01320"/>
    </source>
</evidence>
<keyword evidence="4 9" id="KW-0732">Signal</keyword>
<keyword evidence="6 8" id="KW-0472">Membrane</keyword>
<dbReference type="GO" id="GO:0009272">
    <property type="term" value="P:fungal-type cell wall biogenesis"/>
    <property type="evidence" value="ECO:0007669"/>
    <property type="project" value="TreeGrafter"/>
</dbReference>
<organism evidence="11 12">
    <name type="scientific">Exophiala oligosperma</name>
    <dbReference type="NCBI Taxonomy" id="215243"/>
    <lineage>
        <taxon>Eukaryota</taxon>
        <taxon>Fungi</taxon>
        <taxon>Dikarya</taxon>
        <taxon>Ascomycota</taxon>
        <taxon>Pezizomycotina</taxon>
        <taxon>Eurotiomycetes</taxon>
        <taxon>Chaetothyriomycetidae</taxon>
        <taxon>Chaetothyriales</taxon>
        <taxon>Herpotrichiellaceae</taxon>
        <taxon>Exophiala</taxon>
    </lineage>
</organism>
<feature type="region of interest" description="Disordered" evidence="7">
    <location>
        <begin position="680"/>
        <end position="717"/>
    </location>
</feature>
<reference evidence="11 12" key="1">
    <citation type="submission" date="2015-01" db="EMBL/GenBank/DDBJ databases">
        <title>The Genome Sequence of Exophiala oligosperma CBS72588.</title>
        <authorList>
            <consortium name="The Broad Institute Genomics Platform"/>
            <person name="Cuomo C."/>
            <person name="de Hoog S."/>
            <person name="Gorbushina A."/>
            <person name="Stielow B."/>
            <person name="Teixiera M."/>
            <person name="Abouelleil A."/>
            <person name="Chapman S.B."/>
            <person name="Priest M."/>
            <person name="Young S.K."/>
            <person name="Wortman J."/>
            <person name="Nusbaum C."/>
            <person name="Birren B."/>
        </authorList>
    </citation>
    <scope>NUCLEOTIDE SEQUENCE [LARGE SCALE GENOMIC DNA]</scope>
    <source>
        <strain evidence="11 12">CBS 72588</strain>
    </source>
</reference>
<feature type="signal peptide" evidence="9">
    <location>
        <begin position="1"/>
        <end position="20"/>
    </location>
</feature>
<dbReference type="InterPro" id="IPR040241">
    <property type="entry name" value="TRP_Flc/Pkd2-like"/>
</dbReference>
<evidence type="ECO:0000256" key="7">
    <source>
        <dbReference type="SAM" id="MobiDB-lite"/>
    </source>
</evidence>
<feature type="transmembrane region" description="Helical" evidence="8">
    <location>
        <begin position="567"/>
        <end position="596"/>
    </location>
</feature>
<comment type="similarity">
    <text evidence="2">Belongs to the transient receptor potential (TRP) ion channel family.</text>
</comment>
<dbReference type="EMBL" id="KN847337">
    <property type="protein sequence ID" value="KIW41689.1"/>
    <property type="molecule type" value="Genomic_DNA"/>
</dbReference>
<dbReference type="SMART" id="SM01320">
    <property type="entry name" value="TRP_N"/>
    <property type="match status" value="1"/>
</dbReference>
<feature type="transmembrane region" description="Helical" evidence="8">
    <location>
        <begin position="505"/>
        <end position="524"/>
    </location>
</feature>
<protein>
    <recommendedName>
        <fullName evidence="10">ML-like domain-containing protein</fullName>
    </recommendedName>
</protein>
<name>A0A0D2E1L0_9EURO</name>
<dbReference type="Proteomes" id="UP000053342">
    <property type="component" value="Unassembled WGS sequence"/>
</dbReference>
<evidence type="ECO:0000256" key="8">
    <source>
        <dbReference type="SAM" id="Phobius"/>
    </source>
</evidence>
<dbReference type="VEuPathDB" id="FungiDB:PV06_07221"/>
<evidence type="ECO:0000256" key="9">
    <source>
        <dbReference type="SAM" id="SignalP"/>
    </source>
</evidence>
<evidence type="ECO:0000256" key="4">
    <source>
        <dbReference type="ARBA" id="ARBA00022729"/>
    </source>
</evidence>
<evidence type="ECO:0000256" key="3">
    <source>
        <dbReference type="ARBA" id="ARBA00022692"/>
    </source>
</evidence>
<dbReference type="RefSeq" id="XP_016261905.1">
    <property type="nucleotide sequence ID" value="XM_016408425.1"/>
</dbReference>
<dbReference type="PANTHER" id="PTHR31145">
    <property type="entry name" value="INTEGRAL MEMBRANE PROTEIN (AFU_ORTHOLOGUE AFUA_7G01610)"/>
    <property type="match status" value="1"/>
</dbReference>
<dbReference type="GO" id="GO:0055085">
    <property type="term" value="P:transmembrane transport"/>
    <property type="evidence" value="ECO:0007669"/>
    <property type="project" value="TreeGrafter"/>
</dbReference>
<feature type="transmembrane region" description="Helical" evidence="8">
    <location>
        <begin position="385"/>
        <end position="411"/>
    </location>
</feature>
<dbReference type="GO" id="GO:0016020">
    <property type="term" value="C:membrane"/>
    <property type="evidence" value="ECO:0007669"/>
    <property type="project" value="UniProtKB-SubCell"/>
</dbReference>